<feature type="chain" id="PRO_5018711006" description="JNK1/MAPK8-associated membrane protein" evidence="2">
    <location>
        <begin position="26"/>
        <end position="340"/>
    </location>
</feature>
<keyword evidence="1" id="KW-0472">Membrane</keyword>
<keyword evidence="1" id="KW-0812">Transmembrane</keyword>
<dbReference type="GO" id="GO:0031625">
    <property type="term" value="F:ubiquitin protein ligase binding"/>
    <property type="evidence" value="ECO:0007669"/>
    <property type="project" value="TreeGrafter"/>
</dbReference>
<dbReference type="GO" id="GO:0036503">
    <property type="term" value="P:ERAD pathway"/>
    <property type="evidence" value="ECO:0007669"/>
    <property type="project" value="TreeGrafter"/>
</dbReference>
<feature type="transmembrane region" description="Helical" evidence="1">
    <location>
        <begin position="302"/>
        <end position="320"/>
    </location>
</feature>
<evidence type="ECO:0000256" key="1">
    <source>
        <dbReference type="SAM" id="Phobius"/>
    </source>
</evidence>
<accession>A0A3S1BRP8</accession>
<evidence type="ECO:0008006" key="5">
    <source>
        <dbReference type="Google" id="ProtNLM"/>
    </source>
</evidence>
<feature type="transmembrane region" description="Helical" evidence="1">
    <location>
        <begin position="85"/>
        <end position="103"/>
    </location>
</feature>
<organism evidence="3 4">
    <name type="scientific">Elysia chlorotica</name>
    <name type="common">Eastern emerald elysia</name>
    <name type="synonym">Sea slug</name>
    <dbReference type="NCBI Taxonomy" id="188477"/>
    <lineage>
        <taxon>Eukaryota</taxon>
        <taxon>Metazoa</taxon>
        <taxon>Spiralia</taxon>
        <taxon>Lophotrochozoa</taxon>
        <taxon>Mollusca</taxon>
        <taxon>Gastropoda</taxon>
        <taxon>Heterobranchia</taxon>
        <taxon>Euthyneura</taxon>
        <taxon>Panpulmonata</taxon>
        <taxon>Sacoglossa</taxon>
        <taxon>Placobranchoidea</taxon>
        <taxon>Plakobranchidae</taxon>
        <taxon>Elysia</taxon>
    </lineage>
</organism>
<dbReference type="EMBL" id="RQTK01000120">
    <property type="protein sequence ID" value="RUS87098.1"/>
    <property type="molecule type" value="Genomic_DNA"/>
</dbReference>
<dbReference type="Pfam" id="PF05571">
    <property type="entry name" value="JAMP"/>
    <property type="match status" value="1"/>
</dbReference>
<sequence length="340" mass="38448">MALFVRFLVFTLATVALLHWQSVDASRGSPKYPFIKGYKGNITCPGRYCGRTEAGGECGACPRGYAPDPFSMCHRCDSNPSFYDWLYLGFMALVPLVLHWAFIDLFCRPKRCLCLFDLSAFIETVLSAWLTVFLSDPAGKMSVRSCQVGQFSDWYTLFFNPTPDYYDTIYCTQEIVFPLYTMVLIYYTFCLVFMMLLRPLLSYKLGDCQGSKAIYCALYFLPILILVHSVLGGIIYYAFPYIIVVVSVITSACHLAMEEEQKIPELLKHSLTNARSVTILLGHWLLHAYGMVSITGMSHPSFHAPLLALVPFPTMFYILTVKFTDPSLVYPFKTSSLQGV</sequence>
<feature type="transmembrane region" description="Helical" evidence="1">
    <location>
        <begin position="213"/>
        <end position="231"/>
    </location>
</feature>
<dbReference type="Proteomes" id="UP000271974">
    <property type="component" value="Unassembled WGS sequence"/>
</dbReference>
<proteinExistence type="predicted"/>
<dbReference type="PANTHER" id="PTHR12740">
    <property type="entry name" value="JNK1/MAPK8-ASSOCIATED MEMBRANE PROTEIN"/>
    <property type="match status" value="1"/>
</dbReference>
<dbReference type="OrthoDB" id="5920264at2759"/>
<reference evidence="3 4" key="1">
    <citation type="submission" date="2019-01" db="EMBL/GenBank/DDBJ databases">
        <title>A draft genome assembly of the solar-powered sea slug Elysia chlorotica.</title>
        <authorList>
            <person name="Cai H."/>
            <person name="Li Q."/>
            <person name="Fang X."/>
            <person name="Li J."/>
            <person name="Curtis N.E."/>
            <person name="Altenburger A."/>
            <person name="Shibata T."/>
            <person name="Feng M."/>
            <person name="Maeda T."/>
            <person name="Schwartz J.A."/>
            <person name="Shigenobu S."/>
            <person name="Lundholm N."/>
            <person name="Nishiyama T."/>
            <person name="Yang H."/>
            <person name="Hasebe M."/>
            <person name="Li S."/>
            <person name="Pierce S.K."/>
            <person name="Wang J."/>
        </authorList>
    </citation>
    <scope>NUCLEOTIDE SEQUENCE [LARGE SCALE GENOMIC DNA]</scope>
    <source>
        <strain evidence="3">EC2010</strain>
        <tissue evidence="3">Whole organism of an adult</tissue>
    </source>
</reference>
<gene>
    <name evidence="3" type="ORF">EGW08_005174</name>
</gene>
<keyword evidence="1" id="KW-1133">Transmembrane helix</keyword>
<evidence type="ECO:0000313" key="4">
    <source>
        <dbReference type="Proteomes" id="UP000271974"/>
    </source>
</evidence>
<dbReference type="AlphaFoldDB" id="A0A3S1BRP8"/>
<keyword evidence="2" id="KW-0732">Signal</keyword>
<dbReference type="InterPro" id="IPR008485">
    <property type="entry name" value="JAMP"/>
</dbReference>
<dbReference type="GO" id="GO:0006986">
    <property type="term" value="P:response to unfolded protein"/>
    <property type="evidence" value="ECO:0007669"/>
    <property type="project" value="InterPro"/>
</dbReference>
<dbReference type="GO" id="GO:0016020">
    <property type="term" value="C:membrane"/>
    <property type="evidence" value="ECO:0007669"/>
    <property type="project" value="InterPro"/>
</dbReference>
<feature type="transmembrane region" description="Helical" evidence="1">
    <location>
        <begin position="184"/>
        <end position="201"/>
    </location>
</feature>
<evidence type="ECO:0000256" key="2">
    <source>
        <dbReference type="SAM" id="SignalP"/>
    </source>
</evidence>
<dbReference type="PANTHER" id="PTHR12740:SF4">
    <property type="entry name" value="JNK1_MAPK8-ASSOCIATED MEMBRANE PROTEIN"/>
    <property type="match status" value="1"/>
</dbReference>
<protein>
    <recommendedName>
        <fullName evidence="5">JNK1/MAPK8-associated membrane protein</fullName>
    </recommendedName>
</protein>
<feature type="signal peptide" evidence="2">
    <location>
        <begin position="1"/>
        <end position="25"/>
    </location>
</feature>
<evidence type="ECO:0000313" key="3">
    <source>
        <dbReference type="EMBL" id="RUS87098.1"/>
    </source>
</evidence>
<comment type="caution">
    <text evidence="3">The sequence shown here is derived from an EMBL/GenBank/DDBJ whole genome shotgun (WGS) entry which is preliminary data.</text>
</comment>
<keyword evidence="4" id="KW-1185">Reference proteome</keyword>
<name>A0A3S1BRP8_ELYCH</name>